<dbReference type="Pfam" id="PF02525">
    <property type="entry name" value="Flavodoxin_2"/>
    <property type="match status" value="1"/>
</dbReference>
<dbReference type="InterPro" id="IPR003680">
    <property type="entry name" value="Flavodoxin_fold"/>
</dbReference>
<dbReference type="RefSeq" id="WP_379744898.1">
    <property type="nucleotide sequence ID" value="NZ_JBHTCP010000002.1"/>
</dbReference>
<comment type="subunit">
    <text evidence="6">Homodimer.</text>
</comment>
<dbReference type="PANTHER" id="PTHR43741">
    <property type="entry name" value="FMN-DEPENDENT NADH-AZOREDUCTASE 1"/>
    <property type="match status" value="1"/>
</dbReference>
<dbReference type="InterPro" id="IPR029039">
    <property type="entry name" value="Flavoprotein-like_sf"/>
</dbReference>
<feature type="binding site" evidence="6">
    <location>
        <begin position="99"/>
        <end position="102"/>
    </location>
    <ligand>
        <name>FMN</name>
        <dbReference type="ChEBI" id="CHEBI:58210"/>
    </ligand>
</feature>
<reference evidence="9" key="1">
    <citation type="journal article" date="2019" name="Int. J. Syst. Evol. Microbiol.">
        <title>The Global Catalogue of Microorganisms (GCM) 10K type strain sequencing project: providing services to taxonomists for standard genome sequencing and annotation.</title>
        <authorList>
            <consortium name="The Broad Institute Genomics Platform"/>
            <consortium name="The Broad Institute Genome Sequencing Center for Infectious Disease"/>
            <person name="Wu L."/>
            <person name="Ma J."/>
        </authorList>
    </citation>
    <scope>NUCLEOTIDE SEQUENCE [LARGE SCALE GENOMIC DNA]</scope>
    <source>
        <strain evidence="9">NBRC 106396</strain>
    </source>
</reference>
<evidence type="ECO:0000256" key="1">
    <source>
        <dbReference type="ARBA" id="ARBA00022630"/>
    </source>
</evidence>
<keyword evidence="3 6" id="KW-0560">Oxidoreductase</keyword>
<protein>
    <recommendedName>
        <fullName evidence="6">FMN dependent NADH:quinone oxidoreductase</fullName>
        <ecNumber evidence="6">1.6.5.-</ecNumber>
    </recommendedName>
    <alternativeName>
        <fullName evidence="6">Azo-dye reductase</fullName>
    </alternativeName>
    <alternativeName>
        <fullName evidence="6">FMN-dependent NADH-azo compound oxidoreductase</fullName>
    </alternativeName>
    <alternativeName>
        <fullName evidence="6">FMN-dependent NADH-azoreductase</fullName>
        <ecNumber evidence="6">1.7.1.17</ecNumber>
    </alternativeName>
</protein>
<comment type="similarity">
    <text evidence="6">Belongs to the azoreductase type 1 family.</text>
</comment>
<comment type="caution">
    <text evidence="8">The sequence shown here is derived from an EMBL/GenBank/DDBJ whole genome shotgun (WGS) entry which is preliminary data.</text>
</comment>
<comment type="cofactor">
    <cofactor evidence="6">
        <name>FMN</name>
        <dbReference type="ChEBI" id="CHEBI:58210"/>
    </cofactor>
    <text evidence="6">Binds 1 FMN per subunit.</text>
</comment>
<evidence type="ECO:0000256" key="6">
    <source>
        <dbReference type="HAMAP-Rule" id="MF_01216"/>
    </source>
</evidence>
<name>A0ABW2NM07_9BACL</name>
<comment type="function">
    <text evidence="6">Quinone reductase that provides resistance to thiol-specific stress caused by electrophilic quinones.</text>
</comment>
<dbReference type="PANTHER" id="PTHR43741:SF7">
    <property type="entry name" value="FMN-DEPENDENT NADH:QUINONE OXIDOREDUCTASE"/>
    <property type="match status" value="1"/>
</dbReference>
<dbReference type="Gene3D" id="3.40.50.360">
    <property type="match status" value="1"/>
</dbReference>
<dbReference type="Proteomes" id="UP001596549">
    <property type="component" value="Unassembled WGS sequence"/>
</dbReference>
<keyword evidence="2 6" id="KW-0288">FMN</keyword>
<dbReference type="EC" id="1.7.1.17" evidence="6"/>
<evidence type="ECO:0000256" key="2">
    <source>
        <dbReference type="ARBA" id="ARBA00022643"/>
    </source>
</evidence>
<keyword evidence="4 6" id="KW-0520">NAD</keyword>
<dbReference type="SUPFAM" id="SSF52218">
    <property type="entry name" value="Flavoproteins"/>
    <property type="match status" value="1"/>
</dbReference>
<proteinExistence type="inferred from homology"/>
<comment type="catalytic activity">
    <reaction evidence="6">
        <text>2 a quinone + NADH + H(+) = 2 a 1,4-benzosemiquinone + NAD(+)</text>
        <dbReference type="Rhea" id="RHEA:65952"/>
        <dbReference type="ChEBI" id="CHEBI:15378"/>
        <dbReference type="ChEBI" id="CHEBI:57540"/>
        <dbReference type="ChEBI" id="CHEBI:57945"/>
        <dbReference type="ChEBI" id="CHEBI:132124"/>
        <dbReference type="ChEBI" id="CHEBI:134225"/>
    </reaction>
</comment>
<evidence type="ECO:0000259" key="7">
    <source>
        <dbReference type="Pfam" id="PF02525"/>
    </source>
</evidence>
<comment type="catalytic activity">
    <reaction evidence="5">
        <text>N,N-dimethyl-1,4-phenylenediamine + anthranilate + 2 NAD(+) = 2-(4-dimethylaminophenyl)diazenylbenzoate + 2 NADH + 2 H(+)</text>
        <dbReference type="Rhea" id="RHEA:55872"/>
        <dbReference type="ChEBI" id="CHEBI:15378"/>
        <dbReference type="ChEBI" id="CHEBI:15783"/>
        <dbReference type="ChEBI" id="CHEBI:16567"/>
        <dbReference type="ChEBI" id="CHEBI:57540"/>
        <dbReference type="ChEBI" id="CHEBI:57945"/>
        <dbReference type="ChEBI" id="CHEBI:71579"/>
        <dbReference type="EC" id="1.7.1.17"/>
    </reaction>
    <physiologicalReaction direction="right-to-left" evidence="5">
        <dbReference type="Rhea" id="RHEA:55874"/>
    </physiologicalReaction>
</comment>
<dbReference type="InterPro" id="IPR050104">
    <property type="entry name" value="FMN-dep_NADH:Q_OxRdtase_AzoR1"/>
</dbReference>
<dbReference type="EMBL" id="JBHTCP010000002">
    <property type="protein sequence ID" value="MFC7370158.1"/>
    <property type="molecule type" value="Genomic_DNA"/>
</dbReference>
<dbReference type="EC" id="1.6.5.-" evidence="6"/>
<keyword evidence="1 6" id="KW-0285">Flavoprotein</keyword>
<evidence type="ECO:0000313" key="8">
    <source>
        <dbReference type="EMBL" id="MFC7370158.1"/>
    </source>
</evidence>
<organism evidence="8 9">
    <name type="scientific">Fictibacillus iocasae</name>
    <dbReference type="NCBI Taxonomy" id="2715437"/>
    <lineage>
        <taxon>Bacteria</taxon>
        <taxon>Bacillati</taxon>
        <taxon>Bacillota</taxon>
        <taxon>Bacilli</taxon>
        <taxon>Bacillales</taxon>
        <taxon>Fictibacillaceae</taxon>
        <taxon>Fictibacillus</taxon>
    </lineage>
</organism>
<evidence type="ECO:0000256" key="5">
    <source>
        <dbReference type="ARBA" id="ARBA00048542"/>
    </source>
</evidence>
<evidence type="ECO:0000256" key="3">
    <source>
        <dbReference type="ARBA" id="ARBA00023002"/>
    </source>
</evidence>
<dbReference type="HAMAP" id="MF_01216">
    <property type="entry name" value="Azoreductase_type1"/>
    <property type="match status" value="1"/>
</dbReference>
<feature type="binding site" evidence="6">
    <location>
        <begin position="143"/>
        <end position="146"/>
    </location>
    <ligand>
        <name>FMN</name>
        <dbReference type="ChEBI" id="CHEBI:58210"/>
    </ligand>
</feature>
<comment type="caution">
    <text evidence="6">Lacks conserved residue(s) required for the propagation of feature annotation.</text>
</comment>
<dbReference type="InterPro" id="IPR023048">
    <property type="entry name" value="NADH:quinone_OxRdtase_FMN_depd"/>
</dbReference>
<comment type="function">
    <text evidence="6">Also exhibits azoreductase activity. Catalyzes the reductive cleavage of the azo bond in aromatic azo compounds to the corresponding amines.</text>
</comment>
<sequence length="215" mass="23776">MKKLLYINSNPKAMEHSYGLQLGHHFLEELLKKNPEIQIETINLYDEVIPFIDGEVLDAWGKLAAGEELSPSQSEKVTRMNEILEQFLSADTYVFATPMWNLSYPPMLKAYIDNIVMAGRTFKYTESGPQGLMTGKTAIHVQSRGGVYSEGPAQSFEFTNGYLQGVLAFIGITDYHHVFVEGTAAAPDKADEILAAAKEKASQLAVNLSNVNQNA</sequence>
<evidence type="ECO:0000256" key="4">
    <source>
        <dbReference type="ARBA" id="ARBA00023027"/>
    </source>
</evidence>
<keyword evidence="9" id="KW-1185">Reference proteome</keyword>
<evidence type="ECO:0000313" key="9">
    <source>
        <dbReference type="Proteomes" id="UP001596549"/>
    </source>
</evidence>
<gene>
    <name evidence="6" type="primary">azoR</name>
    <name evidence="8" type="ORF">ACFQPF_00515</name>
</gene>
<accession>A0ABW2NM07</accession>
<feature type="domain" description="Flavodoxin-like fold" evidence="7">
    <location>
        <begin position="2"/>
        <end position="203"/>
    </location>
</feature>